<dbReference type="GO" id="GO:0000467">
    <property type="term" value="P:exonucleolytic trimming to generate mature 3'-end of 5.8S rRNA from tricistronic rRNA transcript (SSU-rRNA, 5.8S rRNA, LSU-rRNA)"/>
    <property type="evidence" value="ECO:0007669"/>
    <property type="project" value="TreeGrafter"/>
</dbReference>
<dbReference type="Gene3D" id="2.40.50.140">
    <property type="entry name" value="Nucleic acid-binding proteins"/>
    <property type="match status" value="1"/>
</dbReference>
<dbReference type="PANTHER" id="PTHR21321:SF4">
    <property type="entry name" value="EXOSOME COMPLEX COMPONENT RRP4"/>
    <property type="match status" value="1"/>
</dbReference>
<dbReference type="InterPro" id="IPR012340">
    <property type="entry name" value="NA-bd_OB-fold"/>
</dbReference>
<dbReference type="Gene3D" id="2.40.50.100">
    <property type="match status" value="1"/>
</dbReference>
<dbReference type="GO" id="GO:0071051">
    <property type="term" value="P:poly(A)-dependent snoRNA 3'-end processing"/>
    <property type="evidence" value="ECO:0007669"/>
    <property type="project" value="TreeGrafter"/>
</dbReference>
<evidence type="ECO:0000259" key="5">
    <source>
        <dbReference type="Pfam" id="PF14382"/>
    </source>
</evidence>
<dbReference type="PANTHER" id="PTHR21321">
    <property type="entry name" value="PNAS-3 RELATED"/>
    <property type="match status" value="1"/>
</dbReference>
<dbReference type="CDD" id="cd05789">
    <property type="entry name" value="S1_Rrp4"/>
    <property type="match status" value="1"/>
</dbReference>
<dbReference type="CDD" id="cd22525">
    <property type="entry name" value="KH-I_Rrp4_eukar"/>
    <property type="match status" value="1"/>
</dbReference>
<evidence type="ECO:0000259" key="6">
    <source>
        <dbReference type="Pfam" id="PF15985"/>
    </source>
</evidence>
<dbReference type="GO" id="GO:0034475">
    <property type="term" value="P:U4 snRNA 3'-end processing"/>
    <property type="evidence" value="ECO:0007669"/>
    <property type="project" value="TreeGrafter"/>
</dbReference>
<keyword evidence="4" id="KW-0694">RNA-binding</keyword>
<dbReference type="GO" id="GO:0003723">
    <property type="term" value="F:RNA binding"/>
    <property type="evidence" value="ECO:0007669"/>
    <property type="project" value="UniProtKB-KW"/>
</dbReference>
<dbReference type="GO" id="GO:0000177">
    <property type="term" value="C:cytoplasmic exosome (RNase complex)"/>
    <property type="evidence" value="ECO:0007669"/>
    <property type="project" value="TreeGrafter"/>
</dbReference>
<dbReference type="InterPro" id="IPR025721">
    <property type="entry name" value="Exosome_cplx_N_dom"/>
</dbReference>
<feature type="domain" description="RRP4 S1" evidence="7">
    <location>
        <begin position="60"/>
        <end position="124"/>
    </location>
</feature>
<sequence length="336" mass="37716">METDSARGGTDAIPGEILISSTDFVKGHGTRVQDDILVSTLLGQTRVFNKFVSVVPARSRYQGAIGDVVIYQKQWRVDINANINALLQLSGVNLPGSAPRMKDAVDELNMRAFLQEGDLISAEVLEVHRDGSIALHSRNLQYGRLENGIMVKVSPSLVQRAKKHFHAFPFGVKCIFGLNGYIWLSPDDDETNKERMEKKKEKITIEKLKQEYIGSMFIPRQTEQTGGLSIYSSLPSESSETSGKPVVRSEIARLRNILVAMNANAQPISPITLQEIYDLSLRLFPPSQHSPSVLLPDVNTQLLFTSYRKELKDREMKVKKKEMEKDKETIRNSDNT</sequence>
<proteinExistence type="inferred from homology"/>
<dbReference type="Pfam" id="PF14382">
    <property type="entry name" value="ECR1_N"/>
    <property type="match status" value="1"/>
</dbReference>
<reference evidence="8 9" key="1">
    <citation type="submission" date="2019-03" db="EMBL/GenBank/DDBJ databases">
        <title>Single cell metagenomics reveals metabolic interactions within the superorganism composed of flagellate Streblomastix strix and complex community of Bacteroidetes bacteria on its surface.</title>
        <authorList>
            <person name="Treitli S.C."/>
            <person name="Kolisko M."/>
            <person name="Husnik F."/>
            <person name="Keeling P."/>
            <person name="Hampl V."/>
        </authorList>
    </citation>
    <scope>NUCLEOTIDE SEQUENCE [LARGE SCALE GENOMIC DNA]</scope>
    <source>
        <strain evidence="8">ST1C</strain>
    </source>
</reference>
<evidence type="ECO:0000313" key="8">
    <source>
        <dbReference type="EMBL" id="KAA6380361.1"/>
    </source>
</evidence>
<dbReference type="GO" id="GO:0000176">
    <property type="term" value="C:nuclear exosome (RNase complex)"/>
    <property type="evidence" value="ECO:0007669"/>
    <property type="project" value="TreeGrafter"/>
</dbReference>
<evidence type="ECO:0000256" key="4">
    <source>
        <dbReference type="ARBA" id="ARBA00022884"/>
    </source>
</evidence>
<comment type="similarity">
    <text evidence="2">Belongs to the RRP4 family.</text>
</comment>
<comment type="caution">
    <text evidence="8">The sequence shown here is derived from an EMBL/GenBank/DDBJ whole genome shotgun (WGS) entry which is preliminary data.</text>
</comment>
<protein>
    <submittedName>
        <fullName evidence="8">Putative Exosome complex component RRP4</fullName>
    </submittedName>
</protein>
<dbReference type="Pfam" id="PF21266">
    <property type="entry name" value="S1_RRP4"/>
    <property type="match status" value="1"/>
</dbReference>
<dbReference type="GO" id="GO:0071035">
    <property type="term" value="P:nuclear polyadenylation-dependent rRNA catabolic process"/>
    <property type="evidence" value="ECO:0007669"/>
    <property type="project" value="TreeGrafter"/>
</dbReference>
<evidence type="ECO:0000259" key="7">
    <source>
        <dbReference type="Pfam" id="PF21266"/>
    </source>
</evidence>
<evidence type="ECO:0000313" key="9">
    <source>
        <dbReference type="Proteomes" id="UP000324800"/>
    </source>
</evidence>
<keyword evidence="3" id="KW-0271">Exosome</keyword>
<dbReference type="InterPro" id="IPR026699">
    <property type="entry name" value="Exosome_RNA_bind1/RRP40/RRP4"/>
</dbReference>
<feature type="domain" description="K Homology" evidence="6">
    <location>
        <begin position="148"/>
        <end position="188"/>
    </location>
</feature>
<dbReference type="InterPro" id="IPR004088">
    <property type="entry name" value="KH_dom_type_1"/>
</dbReference>
<dbReference type="EMBL" id="SNRW01007948">
    <property type="protein sequence ID" value="KAA6380361.1"/>
    <property type="molecule type" value="Genomic_DNA"/>
</dbReference>
<dbReference type="SUPFAM" id="SSF54791">
    <property type="entry name" value="Eukaryotic type KH-domain (KH-domain type I)"/>
    <property type="match status" value="1"/>
</dbReference>
<comment type="subcellular location">
    <subcellularLocation>
        <location evidence="1">Nucleus</location>
    </subcellularLocation>
</comment>
<dbReference type="InterPro" id="IPR036612">
    <property type="entry name" value="KH_dom_type_1_sf"/>
</dbReference>
<evidence type="ECO:0000256" key="3">
    <source>
        <dbReference type="ARBA" id="ARBA00022835"/>
    </source>
</evidence>
<gene>
    <name evidence="8" type="ORF">EZS28_024113</name>
</gene>
<dbReference type="OrthoDB" id="1650at2759"/>
<evidence type="ECO:0000256" key="2">
    <source>
        <dbReference type="ARBA" id="ARBA00009155"/>
    </source>
</evidence>
<dbReference type="GO" id="GO:0071038">
    <property type="term" value="P:TRAMP-dependent tRNA surveillance pathway"/>
    <property type="evidence" value="ECO:0007669"/>
    <property type="project" value="TreeGrafter"/>
</dbReference>
<dbReference type="Pfam" id="PF15985">
    <property type="entry name" value="KH_6"/>
    <property type="match status" value="1"/>
</dbReference>
<feature type="domain" description="Exosome complex component N-terminal" evidence="5">
    <location>
        <begin position="12"/>
        <end position="44"/>
    </location>
</feature>
<dbReference type="AlphaFoldDB" id="A0A5J4VCY5"/>
<evidence type="ECO:0000256" key="1">
    <source>
        <dbReference type="ARBA" id="ARBA00004123"/>
    </source>
</evidence>
<dbReference type="GO" id="GO:0071034">
    <property type="term" value="P:CUT catabolic process"/>
    <property type="evidence" value="ECO:0007669"/>
    <property type="project" value="TreeGrafter"/>
</dbReference>
<accession>A0A5J4VCY5</accession>
<dbReference type="Proteomes" id="UP000324800">
    <property type="component" value="Unassembled WGS sequence"/>
</dbReference>
<organism evidence="8 9">
    <name type="scientific">Streblomastix strix</name>
    <dbReference type="NCBI Taxonomy" id="222440"/>
    <lineage>
        <taxon>Eukaryota</taxon>
        <taxon>Metamonada</taxon>
        <taxon>Preaxostyla</taxon>
        <taxon>Oxymonadida</taxon>
        <taxon>Streblomastigidae</taxon>
        <taxon>Streblomastix</taxon>
    </lineage>
</organism>
<dbReference type="SUPFAM" id="SSF50249">
    <property type="entry name" value="Nucleic acid-binding proteins"/>
    <property type="match status" value="1"/>
</dbReference>
<dbReference type="SUPFAM" id="SSF110324">
    <property type="entry name" value="Ribosomal L27 protein-like"/>
    <property type="match status" value="1"/>
</dbReference>
<name>A0A5J4VCY5_9EUKA</name>
<dbReference type="InterPro" id="IPR048565">
    <property type="entry name" value="S1_RRP4"/>
</dbReference>